<proteinExistence type="predicted"/>
<gene>
    <name evidence="1" type="ORF">DSO57_1028460</name>
</gene>
<dbReference type="EMBL" id="QTSX02001601">
    <property type="protein sequence ID" value="KAJ9080112.1"/>
    <property type="molecule type" value="Genomic_DNA"/>
</dbReference>
<dbReference type="Proteomes" id="UP001165960">
    <property type="component" value="Unassembled WGS sequence"/>
</dbReference>
<organism evidence="1 2">
    <name type="scientific">Entomophthora muscae</name>
    <dbReference type="NCBI Taxonomy" id="34485"/>
    <lineage>
        <taxon>Eukaryota</taxon>
        <taxon>Fungi</taxon>
        <taxon>Fungi incertae sedis</taxon>
        <taxon>Zoopagomycota</taxon>
        <taxon>Entomophthoromycotina</taxon>
        <taxon>Entomophthoromycetes</taxon>
        <taxon>Entomophthorales</taxon>
        <taxon>Entomophthoraceae</taxon>
        <taxon>Entomophthora</taxon>
    </lineage>
</organism>
<name>A0ACC2U034_9FUNG</name>
<protein>
    <submittedName>
        <fullName evidence="1">Uncharacterized protein</fullName>
    </submittedName>
</protein>
<evidence type="ECO:0000313" key="1">
    <source>
        <dbReference type="EMBL" id="KAJ9080112.1"/>
    </source>
</evidence>
<keyword evidence="2" id="KW-1185">Reference proteome</keyword>
<comment type="caution">
    <text evidence="1">The sequence shown here is derived from an EMBL/GenBank/DDBJ whole genome shotgun (WGS) entry which is preliminary data.</text>
</comment>
<sequence>MPVNLGAVPPTVKAKTLVLSQCPEFYSEETLILLQAIYLGLFWLGLIILLNPSNSFRNFTNVGDSPPHGYSFLLSCYFCHTGTLQAASLQAQPPAFFGLKSERNLTLKKFPRLASMSPSTSNPCLQKDPVSPANENAEPNNDHKIIGATTNEGLKNFPKNAGRQRMTNPAAQRGNFSLPAPVQPMRNHPCRTPSRVSKPW</sequence>
<evidence type="ECO:0000313" key="2">
    <source>
        <dbReference type="Proteomes" id="UP001165960"/>
    </source>
</evidence>
<accession>A0ACC2U034</accession>
<reference evidence="1" key="1">
    <citation type="submission" date="2022-04" db="EMBL/GenBank/DDBJ databases">
        <title>Genome of the entomopathogenic fungus Entomophthora muscae.</title>
        <authorList>
            <person name="Elya C."/>
            <person name="Lovett B.R."/>
            <person name="Lee E."/>
            <person name="Macias A.M."/>
            <person name="Hajek A.E."/>
            <person name="De Bivort B.L."/>
            <person name="Kasson M.T."/>
            <person name="De Fine Licht H.H."/>
            <person name="Stajich J.E."/>
        </authorList>
    </citation>
    <scope>NUCLEOTIDE SEQUENCE</scope>
    <source>
        <strain evidence="1">Berkeley</strain>
    </source>
</reference>